<dbReference type="SUPFAM" id="SSF47781">
    <property type="entry name" value="RuvA domain 2-like"/>
    <property type="match status" value="1"/>
</dbReference>
<dbReference type="InterPro" id="IPR012340">
    <property type="entry name" value="NA-bd_OB-fold"/>
</dbReference>
<keyword evidence="4 15" id="KW-0436">Ligase</keyword>
<dbReference type="PANTHER" id="PTHR23389:SF9">
    <property type="entry name" value="DNA LIGASE"/>
    <property type="match status" value="1"/>
</dbReference>
<feature type="domain" description="BRCT" evidence="17">
    <location>
        <begin position="599"/>
        <end position="679"/>
    </location>
</feature>
<accession>A0A0S7BX85</accession>
<feature type="binding site" evidence="15">
    <location>
        <position position="437"/>
    </location>
    <ligand>
        <name>Zn(2+)</name>
        <dbReference type="ChEBI" id="CHEBI:29105"/>
    </ligand>
</feature>
<dbReference type="GO" id="GO:0005829">
    <property type="term" value="C:cytosol"/>
    <property type="evidence" value="ECO:0007669"/>
    <property type="project" value="TreeGrafter"/>
</dbReference>
<dbReference type="Gene3D" id="3.30.470.30">
    <property type="entry name" value="DNA ligase/mRNA capping enzyme"/>
    <property type="match status" value="1"/>
</dbReference>
<evidence type="ECO:0000259" key="17">
    <source>
        <dbReference type="PROSITE" id="PS50172"/>
    </source>
</evidence>
<dbReference type="Gene3D" id="1.10.287.610">
    <property type="entry name" value="Helix hairpin bin"/>
    <property type="match status" value="1"/>
</dbReference>
<evidence type="ECO:0000256" key="7">
    <source>
        <dbReference type="ARBA" id="ARBA00022763"/>
    </source>
</evidence>
<comment type="cofactor">
    <cofactor evidence="15">
        <name>Mg(2+)</name>
        <dbReference type="ChEBI" id="CHEBI:18420"/>
    </cofactor>
    <cofactor evidence="15">
        <name>Mn(2+)</name>
        <dbReference type="ChEBI" id="CHEBI:29035"/>
    </cofactor>
</comment>
<dbReference type="GO" id="GO:0003677">
    <property type="term" value="F:DNA binding"/>
    <property type="evidence" value="ECO:0007669"/>
    <property type="project" value="InterPro"/>
</dbReference>
<dbReference type="GO" id="GO:0003911">
    <property type="term" value="F:DNA ligase (NAD+) activity"/>
    <property type="evidence" value="ECO:0007669"/>
    <property type="project" value="UniProtKB-UniRule"/>
</dbReference>
<dbReference type="Pfam" id="PF03119">
    <property type="entry name" value="DNA_ligase_ZBD"/>
    <property type="match status" value="1"/>
</dbReference>
<protein>
    <recommendedName>
        <fullName evidence="3 15">DNA ligase</fullName>
        <ecNumber evidence="2 15">6.5.1.2</ecNumber>
    </recommendedName>
    <alternativeName>
        <fullName evidence="15">Polydeoxyribonucleotide synthase [NAD(+)]</fullName>
    </alternativeName>
</protein>
<evidence type="ECO:0000256" key="12">
    <source>
        <dbReference type="ARBA" id="ARBA00023211"/>
    </source>
</evidence>
<comment type="similarity">
    <text evidence="14 15">Belongs to the NAD-dependent DNA ligase family. LigA subfamily.</text>
</comment>
<comment type="catalytic activity">
    <reaction evidence="13 15">
        <text>NAD(+) + (deoxyribonucleotide)n-3'-hydroxyl + 5'-phospho-(deoxyribonucleotide)m = (deoxyribonucleotide)n+m + AMP + beta-nicotinamide D-nucleotide.</text>
        <dbReference type="EC" id="6.5.1.2"/>
    </reaction>
</comment>
<evidence type="ECO:0000256" key="14">
    <source>
        <dbReference type="ARBA" id="ARBA00060881"/>
    </source>
</evidence>
<dbReference type="Gene3D" id="3.40.50.10190">
    <property type="entry name" value="BRCT domain"/>
    <property type="match status" value="1"/>
</dbReference>
<dbReference type="Gene3D" id="1.10.150.20">
    <property type="entry name" value="5' to 3' exonuclease, C-terminal subdomain"/>
    <property type="match status" value="2"/>
</dbReference>
<keyword evidence="5 15" id="KW-0235">DNA replication</keyword>
<dbReference type="NCBIfam" id="TIGR00575">
    <property type="entry name" value="dnlj"/>
    <property type="match status" value="1"/>
</dbReference>
<feature type="compositionally biased region" description="Polar residues" evidence="16">
    <location>
        <begin position="632"/>
        <end position="643"/>
    </location>
</feature>
<feature type="binding site" evidence="15">
    <location>
        <begin position="34"/>
        <end position="38"/>
    </location>
    <ligand>
        <name>NAD(+)</name>
        <dbReference type="ChEBI" id="CHEBI:57540"/>
    </ligand>
</feature>
<feature type="binding site" evidence="15">
    <location>
        <position position="115"/>
    </location>
    <ligand>
        <name>NAD(+)</name>
        <dbReference type="ChEBI" id="CHEBI:57540"/>
    </ligand>
</feature>
<dbReference type="EMBL" id="DF968181">
    <property type="protein sequence ID" value="GAP41139.1"/>
    <property type="molecule type" value="Genomic_DNA"/>
</dbReference>
<dbReference type="AlphaFoldDB" id="A0A0S7BX85"/>
<dbReference type="NCBIfam" id="NF005932">
    <property type="entry name" value="PRK07956.1"/>
    <property type="match status" value="1"/>
</dbReference>
<evidence type="ECO:0000256" key="4">
    <source>
        <dbReference type="ARBA" id="ARBA00022598"/>
    </source>
</evidence>
<evidence type="ECO:0000256" key="16">
    <source>
        <dbReference type="SAM" id="MobiDB-lite"/>
    </source>
</evidence>
<dbReference type="SUPFAM" id="SSF56091">
    <property type="entry name" value="DNA ligase/mRNA capping enzyme, catalytic domain"/>
    <property type="match status" value="1"/>
</dbReference>
<feature type="binding site" evidence="15">
    <location>
        <position position="296"/>
    </location>
    <ligand>
        <name>NAD(+)</name>
        <dbReference type="ChEBI" id="CHEBI:57540"/>
    </ligand>
</feature>
<gene>
    <name evidence="15" type="primary">ligA</name>
    <name evidence="18" type="ORF">ATC1_131121</name>
</gene>
<evidence type="ECO:0000256" key="9">
    <source>
        <dbReference type="ARBA" id="ARBA00022842"/>
    </source>
</evidence>
<keyword evidence="8 15" id="KW-0862">Zinc</keyword>
<evidence type="ECO:0000256" key="15">
    <source>
        <dbReference type="HAMAP-Rule" id="MF_01588"/>
    </source>
</evidence>
<dbReference type="RefSeq" id="WP_062281763.1">
    <property type="nucleotide sequence ID" value="NZ_DF968181.1"/>
</dbReference>
<evidence type="ECO:0000256" key="13">
    <source>
        <dbReference type="ARBA" id="ARBA00034005"/>
    </source>
</evidence>
<evidence type="ECO:0000256" key="6">
    <source>
        <dbReference type="ARBA" id="ARBA00022723"/>
    </source>
</evidence>
<keyword evidence="6 15" id="KW-0479">Metal-binding</keyword>
<dbReference type="PATRIC" id="fig|1678840.3.peg.2548"/>
<dbReference type="FunFam" id="3.30.470.30:FF:000001">
    <property type="entry name" value="DNA ligase"/>
    <property type="match status" value="1"/>
</dbReference>
<evidence type="ECO:0000256" key="10">
    <source>
        <dbReference type="ARBA" id="ARBA00023027"/>
    </source>
</evidence>
<dbReference type="SMART" id="SM00278">
    <property type="entry name" value="HhH1"/>
    <property type="match status" value="4"/>
</dbReference>
<dbReference type="InterPro" id="IPR033136">
    <property type="entry name" value="DNA_ligase_CS"/>
</dbReference>
<dbReference type="InterPro" id="IPR001357">
    <property type="entry name" value="BRCT_dom"/>
</dbReference>
<dbReference type="Proteomes" id="UP000053370">
    <property type="component" value="Unassembled WGS sequence"/>
</dbReference>
<dbReference type="SUPFAM" id="SSF50249">
    <property type="entry name" value="Nucleic acid-binding proteins"/>
    <property type="match status" value="1"/>
</dbReference>
<keyword evidence="19" id="KW-1185">Reference proteome</keyword>
<dbReference type="InterPro" id="IPR013839">
    <property type="entry name" value="DNAligase_adenylation"/>
</dbReference>
<dbReference type="Pfam" id="PF01653">
    <property type="entry name" value="DNA_ligase_aden"/>
    <property type="match status" value="1"/>
</dbReference>
<feature type="binding site" evidence="15">
    <location>
        <position position="138"/>
    </location>
    <ligand>
        <name>NAD(+)</name>
        <dbReference type="ChEBI" id="CHEBI:57540"/>
    </ligand>
</feature>
<dbReference type="SMART" id="SM00292">
    <property type="entry name" value="BRCT"/>
    <property type="match status" value="1"/>
</dbReference>
<dbReference type="Pfam" id="PF12826">
    <property type="entry name" value="HHH_2"/>
    <property type="match status" value="1"/>
</dbReference>
<dbReference type="EC" id="6.5.1.2" evidence="2 15"/>
<feature type="binding site" evidence="15">
    <location>
        <position position="320"/>
    </location>
    <ligand>
        <name>NAD(+)</name>
        <dbReference type="ChEBI" id="CHEBI:57540"/>
    </ligand>
</feature>
<dbReference type="InterPro" id="IPR001679">
    <property type="entry name" value="DNA_ligase"/>
</dbReference>
<dbReference type="HAMAP" id="MF_01588">
    <property type="entry name" value="DNA_ligase_A"/>
    <property type="match status" value="1"/>
</dbReference>
<dbReference type="FunFam" id="1.10.287.610:FF:000002">
    <property type="entry name" value="DNA ligase"/>
    <property type="match status" value="1"/>
</dbReference>
<dbReference type="InterPro" id="IPR004150">
    <property type="entry name" value="NAD_DNA_ligase_OB"/>
</dbReference>
<evidence type="ECO:0000256" key="11">
    <source>
        <dbReference type="ARBA" id="ARBA00023204"/>
    </source>
</evidence>
<dbReference type="Pfam" id="PF00533">
    <property type="entry name" value="BRCT"/>
    <property type="match status" value="1"/>
</dbReference>
<keyword evidence="10 15" id="KW-0520">NAD</keyword>
<feature type="binding site" evidence="15">
    <location>
        <position position="414"/>
    </location>
    <ligand>
        <name>Zn(2+)</name>
        <dbReference type="ChEBI" id="CHEBI:29105"/>
    </ligand>
</feature>
<organism evidence="18">
    <name type="scientific">Flexilinea flocculi</name>
    <dbReference type="NCBI Taxonomy" id="1678840"/>
    <lineage>
        <taxon>Bacteria</taxon>
        <taxon>Bacillati</taxon>
        <taxon>Chloroflexota</taxon>
        <taxon>Anaerolineae</taxon>
        <taxon>Anaerolineales</taxon>
        <taxon>Anaerolineaceae</taxon>
        <taxon>Flexilinea</taxon>
    </lineage>
</organism>
<dbReference type="InterPro" id="IPR036420">
    <property type="entry name" value="BRCT_dom_sf"/>
</dbReference>
<dbReference type="FunFam" id="2.40.50.140:FF:000012">
    <property type="entry name" value="DNA ligase"/>
    <property type="match status" value="1"/>
</dbReference>
<dbReference type="GO" id="GO:0046872">
    <property type="term" value="F:metal ion binding"/>
    <property type="evidence" value="ECO:0007669"/>
    <property type="project" value="UniProtKB-KW"/>
</dbReference>
<dbReference type="PROSITE" id="PS50172">
    <property type="entry name" value="BRCT"/>
    <property type="match status" value="1"/>
</dbReference>
<dbReference type="PROSITE" id="PS01056">
    <property type="entry name" value="DNA_LIGASE_N2"/>
    <property type="match status" value="1"/>
</dbReference>
<evidence type="ECO:0000256" key="3">
    <source>
        <dbReference type="ARBA" id="ARBA00013308"/>
    </source>
</evidence>
<sequence>MEEDSLKTKYVELIREINQHNYQYHVLDQPIISDGEFDRLLQELRRIEEAHPDWISSESPTQRVGSFVLEKFGKVTHAAPVLSLANAFSEADVKSWLDRITKLDERIKYADFVLEPKIDGLTVVLTYQNGILVQGATRGDGITGEDITPNIRTIRSIPLKIPIKNQQIKVPETLVVRGEVFMFNSDFEELNAELEKKGEKTWLNPRNTAAGSLRQLNPEITASRPLRIYTYQVLSYSGGEIPKTQWELLEYLNELGFPVSPACVYCENANQMLQRLAPWKETRQKLDYDIDGVVIKINDLQIAAELGFVGKDPRGALALKFPAMEVTTTLENIGINIGRTGVLTPYAIFEPVQCGGVVVKQATLHNFDFIREKDIRIGDRVMIKRAGDVIPYVIGPIVDIRTGKELVYEVPDQCPVCGQKVEKLPGEVAVYCVNNACPAQLIRNIEHFASRGAMDINGLGIKIVEQIVSNHLINDIADLYQLQKADLLTLEGFGEKKAENLLQAIENSKQQSLGRLINALGIRDVGEVVAEMLASHFPDLSALMEADFHDFIMLEGIGPNIAQAISDWFDQPTNQKIIQKLRDAGVWPKSVENKASNEDENALLAGKIIVVTGTLERFSRDEIKEFIRQKGGKSTESVSQKTSFVLAGENPGSKKSKALELGIPVMSESEFLERYTRQD</sequence>
<evidence type="ECO:0000256" key="2">
    <source>
        <dbReference type="ARBA" id="ARBA00012722"/>
    </source>
</evidence>
<keyword evidence="11 15" id="KW-0234">DNA repair</keyword>
<dbReference type="Gene3D" id="6.20.10.30">
    <property type="match status" value="1"/>
</dbReference>
<evidence type="ECO:0000313" key="18">
    <source>
        <dbReference type="EMBL" id="GAP41139.1"/>
    </source>
</evidence>
<dbReference type="Pfam" id="PF14520">
    <property type="entry name" value="HHH_5"/>
    <property type="match status" value="1"/>
</dbReference>
<feature type="binding site" evidence="15">
    <location>
        <position position="179"/>
    </location>
    <ligand>
        <name>NAD(+)</name>
        <dbReference type="ChEBI" id="CHEBI:57540"/>
    </ligand>
</feature>
<comment type="function">
    <text evidence="1 15">DNA ligase that catalyzes the formation of phosphodiester linkages between 5'-phosphoryl and 3'-hydroxyl groups in double-stranded DNA using NAD as a coenzyme and as the energy source for the reaction. It is essential for DNA replication and repair of damaged DNA.</text>
</comment>
<dbReference type="InterPro" id="IPR041663">
    <property type="entry name" value="DisA/LigA_HHH"/>
</dbReference>
<evidence type="ECO:0000313" key="19">
    <source>
        <dbReference type="Proteomes" id="UP000053370"/>
    </source>
</evidence>
<dbReference type="SUPFAM" id="SSF52113">
    <property type="entry name" value="BRCT domain"/>
    <property type="match status" value="1"/>
</dbReference>
<dbReference type="Pfam" id="PF03120">
    <property type="entry name" value="OB_DNA_ligase"/>
    <property type="match status" value="1"/>
</dbReference>
<evidence type="ECO:0000256" key="1">
    <source>
        <dbReference type="ARBA" id="ARBA00004067"/>
    </source>
</evidence>
<dbReference type="CDD" id="cd17748">
    <property type="entry name" value="BRCT_DNA_ligase_like"/>
    <property type="match status" value="1"/>
</dbReference>
<dbReference type="STRING" id="1678840.ATC1_131121"/>
<dbReference type="Gene3D" id="2.40.50.140">
    <property type="entry name" value="Nucleic acid-binding proteins"/>
    <property type="match status" value="1"/>
</dbReference>
<dbReference type="CDD" id="cd00114">
    <property type="entry name" value="LIGANc"/>
    <property type="match status" value="1"/>
</dbReference>
<feature type="region of interest" description="Disordered" evidence="16">
    <location>
        <begin position="631"/>
        <end position="651"/>
    </location>
</feature>
<dbReference type="GO" id="GO:0006281">
    <property type="term" value="P:DNA repair"/>
    <property type="evidence" value="ECO:0007669"/>
    <property type="project" value="UniProtKB-KW"/>
</dbReference>
<dbReference type="SMART" id="SM00532">
    <property type="entry name" value="LIGANc"/>
    <property type="match status" value="1"/>
</dbReference>
<keyword evidence="12 15" id="KW-0464">Manganese</keyword>
<feature type="active site" description="N6-AMP-lysine intermediate" evidence="15">
    <location>
        <position position="117"/>
    </location>
</feature>
<keyword evidence="7 15" id="KW-0227">DNA damage</keyword>
<name>A0A0S7BX85_9CHLR</name>
<feature type="binding site" evidence="15">
    <location>
        <begin position="83"/>
        <end position="84"/>
    </location>
    <ligand>
        <name>NAD(+)</name>
        <dbReference type="ChEBI" id="CHEBI:57540"/>
    </ligand>
</feature>
<feature type="binding site" evidence="15">
    <location>
        <position position="417"/>
    </location>
    <ligand>
        <name>Zn(2+)</name>
        <dbReference type="ChEBI" id="CHEBI:29105"/>
    </ligand>
</feature>
<dbReference type="OrthoDB" id="9759736at2"/>
<proteinExistence type="inferred from homology"/>
<dbReference type="InterPro" id="IPR013840">
    <property type="entry name" value="DNAligase_N"/>
</dbReference>
<dbReference type="FunFam" id="1.10.150.20:FF:000007">
    <property type="entry name" value="DNA ligase"/>
    <property type="match status" value="1"/>
</dbReference>
<dbReference type="PANTHER" id="PTHR23389">
    <property type="entry name" value="CHROMOSOME TRANSMISSION FIDELITY FACTOR 18"/>
    <property type="match status" value="1"/>
</dbReference>
<dbReference type="InterPro" id="IPR010994">
    <property type="entry name" value="RuvA_2-like"/>
</dbReference>
<feature type="binding site" evidence="15">
    <location>
        <position position="432"/>
    </location>
    <ligand>
        <name>Zn(2+)</name>
        <dbReference type="ChEBI" id="CHEBI:29105"/>
    </ligand>
</feature>
<dbReference type="InterPro" id="IPR004149">
    <property type="entry name" value="Znf_DNAligase_C4"/>
</dbReference>
<dbReference type="GO" id="GO:0006260">
    <property type="term" value="P:DNA replication"/>
    <property type="evidence" value="ECO:0007669"/>
    <property type="project" value="UniProtKB-KW"/>
</dbReference>
<keyword evidence="9 15" id="KW-0460">Magnesium</keyword>
<evidence type="ECO:0000256" key="5">
    <source>
        <dbReference type="ARBA" id="ARBA00022705"/>
    </source>
</evidence>
<reference evidence="18" key="1">
    <citation type="journal article" date="2015" name="Genome Announc.">
        <title>Draft Genome Sequence of Anaerolineae Strain TC1, a Novel Isolate from a Methanogenic Wastewater Treatment System.</title>
        <authorList>
            <person name="Matsuura N."/>
            <person name="Tourlousse D.M."/>
            <person name="Sun L."/>
            <person name="Toyonaga M."/>
            <person name="Kuroda K."/>
            <person name="Ohashi A."/>
            <person name="Cruz R."/>
            <person name="Yamaguchi T."/>
            <person name="Sekiguchi Y."/>
        </authorList>
    </citation>
    <scope>NUCLEOTIDE SEQUENCE [LARGE SCALE GENOMIC DNA]</scope>
    <source>
        <strain evidence="18">TC1</strain>
    </source>
</reference>
<dbReference type="PIRSF" id="PIRSF001604">
    <property type="entry name" value="LigA"/>
    <property type="match status" value="1"/>
</dbReference>
<evidence type="ECO:0000256" key="8">
    <source>
        <dbReference type="ARBA" id="ARBA00022833"/>
    </source>
</evidence>
<dbReference type="InterPro" id="IPR003583">
    <property type="entry name" value="Hlx-hairpin-Hlx_DNA-bd_motif"/>
</dbReference>